<name>H8FVT0_MAGML</name>
<gene>
    <name evidence="1" type="ORF">PHAMO_40029</name>
</gene>
<comment type="caution">
    <text evidence="1">The sequence shown here is derived from an EMBL/GenBank/DDBJ whole genome shotgun (WGS) entry which is preliminary data.</text>
</comment>
<reference evidence="1 2" key="1">
    <citation type="journal article" date="2012" name="J. Bacteriol.">
        <title>Draft Genome Sequence of the Purple Photosynthetic Bacterium Phaeospirillum molischianum DSM120, a Particularly Versatile Bacterium.</title>
        <authorList>
            <person name="Duquesne K."/>
            <person name="Prima V."/>
            <person name="Ji B."/>
            <person name="Rouy Z."/>
            <person name="Medigue C."/>
            <person name="Talla E."/>
            <person name="Sturgis J.N."/>
        </authorList>
    </citation>
    <scope>NUCLEOTIDE SEQUENCE [LARGE SCALE GENOMIC DNA]</scope>
    <source>
        <strain evidence="2">DSM120</strain>
    </source>
</reference>
<dbReference type="Proteomes" id="UP000004169">
    <property type="component" value="Unassembled WGS sequence"/>
</dbReference>
<organism evidence="1 2">
    <name type="scientific">Magnetospirillum molischianum DSM 120</name>
    <dbReference type="NCBI Taxonomy" id="1150626"/>
    <lineage>
        <taxon>Bacteria</taxon>
        <taxon>Pseudomonadati</taxon>
        <taxon>Pseudomonadota</taxon>
        <taxon>Alphaproteobacteria</taxon>
        <taxon>Rhodospirillales</taxon>
        <taxon>Rhodospirillaceae</taxon>
        <taxon>Magnetospirillum</taxon>
    </lineage>
</organism>
<evidence type="ECO:0000313" key="2">
    <source>
        <dbReference type="Proteomes" id="UP000004169"/>
    </source>
</evidence>
<proteinExistence type="predicted"/>
<dbReference type="AlphaFoldDB" id="H8FVT0"/>
<dbReference type="RefSeq" id="WP_002730160.1">
    <property type="nucleotide sequence ID" value="NZ_CAHP01000034.1"/>
</dbReference>
<dbReference type="STRING" id="1150626.PHAMO_40029"/>
<sequence length="109" mass="12092">MNKITPSLVPRSHQTRRLAVGSRHAGRKDTRGIPALRPLGQCVRLLVDCRWTSLAITLDRPVLDQRGVWVEPVGTPDDNWYASRAAIAAYFSLIPTPIRRLVAPLGGEQ</sequence>
<evidence type="ECO:0000313" key="1">
    <source>
        <dbReference type="EMBL" id="CCG42468.1"/>
    </source>
</evidence>
<dbReference type="EMBL" id="CAHP01000034">
    <property type="protein sequence ID" value="CCG42468.1"/>
    <property type="molecule type" value="Genomic_DNA"/>
</dbReference>
<keyword evidence="2" id="KW-1185">Reference proteome</keyword>
<protein>
    <submittedName>
        <fullName evidence="1">Uncharacterized protein</fullName>
    </submittedName>
</protein>
<accession>H8FVT0</accession>